<name>A0A4Q1KD68_9FLAO</name>
<dbReference type="RefSeq" id="WP_129460793.1">
    <property type="nucleotide sequence ID" value="NZ_SBKN01000002.1"/>
</dbReference>
<protein>
    <recommendedName>
        <fullName evidence="3">Outer membrane protein beta-barrel domain-containing protein</fullName>
    </recommendedName>
</protein>
<reference evidence="2" key="1">
    <citation type="submission" date="2019-01" db="EMBL/GenBank/DDBJ databases">
        <title>Cytophagaceae bacterium strain CAR-16.</title>
        <authorList>
            <person name="Chen W.-M."/>
        </authorList>
    </citation>
    <scope>NUCLEOTIDE SEQUENCE [LARGE SCALE GENOMIC DNA]</scope>
    <source>
        <strain evidence="2">WWJ-16</strain>
    </source>
</reference>
<comment type="caution">
    <text evidence="1">The sequence shown here is derived from an EMBL/GenBank/DDBJ whole genome shotgun (WGS) entry which is preliminary data.</text>
</comment>
<accession>A0A4Q1KD68</accession>
<dbReference type="AlphaFoldDB" id="A0A4Q1KD68"/>
<dbReference type="EMBL" id="SBKN01000002">
    <property type="protein sequence ID" value="RXR23312.1"/>
    <property type="molecule type" value="Genomic_DNA"/>
</dbReference>
<dbReference type="Proteomes" id="UP000289857">
    <property type="component" value="Unassembled WGS sequence"/>
</dbReference>
<evidence type="ECO:0008006" key="3">
    <source>
        <dbReference type="Google" id="ProtNLM"/>
    </source>
</evidence>
<dbReference type="OrthoDB" id="1349895at2"/>
<sequence>MRKLLALVLLYTVHLNAQKFAPGYYIDNSGIKHEGFIEDSNNFNSPEKIFFKSNESDPIQIITIEKVQAFRINANYKFERHNVEFDADQTQIKDETKILGANPSINRKQALLKVLVEGNLVLYKGVFDEVTFYYAKRNTEETPQLLLYRRYFTDEGVRSVNSYQLQLFRLLSTDVAELPKFKDLAYDEDDLVKLITKYNIADNSLSQSKVDKKKYSGIFSKRIFAGTAIAIGDFERANFSPSQDKSSLGNLLIGGEIAYRSGYDFKRYEIYSKLYYNSIQLEGSYSRPVTLSTYGYDGVFKGKINMVNLSVGARYALFNTEKHRLNLGIGATFSKTVSGDFTVKEQRKGYITVDPPTYQIVETNSVIDLKSSAIFFNTGLQYMFNNRYGIEFEFQLPRNYVENGNQPNFKVDVTSFYLSFIYGF</sequence>
<dbReference type="InterPro" id="IPR011250">
    <property type="entry name" value="OMP/PagP_B-barrel"/>
</dbReference>
<keyword evidence="2" id="KW-1185">Reference proteome</keyword>
<evidence type="ECO:0000313" key="1">
    <source>
        <dbReference type="EMBL" id="RXR23312.1"/>
    </source>
</evidence>
<proteinExistence type="predicted"/>
<dbReference type="SUPFAM" id="SSF56925">
    <property type="entry name" value="OMPA-like"/>
    <property type="match status" value="1"/>
</dbReference>
<evidence type="ECO:0000313" key="2">
    <source>
        <dbReference type="Proteomes" id="UP000289857"/>
    </source>
</evidence>
<gene>
    <name evidence="1" type="ORF">EQG61_04900</name>
</gene>
<organism evidence="1 2">
    <name type="scientific">Flavobacterium stagni</name>
    <dbReference type="NCBI Taxonomy" id="2506421"/>
    <lineage>
        <taxon>Bacteria</taxon>
        <taxon>Pseudomonadati</taxon>
        <taxon>Bacteroidota</taxon>
        <taxon>Flavobacteriia</taxon>
        <taxon>Flavobacteriales</taxon>
        <taxon>Flavobacteriaceae</taxon>
        <taxon>Flavobacterium</taxon>
    </lineage>
</organism>